<sequence length="120" mass="12696">MDDSSFAWSCPGKKLNLLLVYLHGEASKDDTVLAPTGSNNVSAAFESAIPEWRAEGIGSPGAGVVNRIKAGYRLSLPAFYFGLISCVVWIRNTTGTKNPKAAGFRLALPGSGPGWNRLAV</sequence>
<evidence type="ECO:0000313" key="1">
    <source>
        <dbReference type="EMBL" id="MFC5459713.1"/>
    </source>
</evidence>
<name>A0ABW0L416_9BURK</name>
<accession>A0ABW0L416</accession>
<evidence type="ECO:0000313" key="2">
    <source>
        <dbReference type="Proteomes" id="UP001596050"/>
    </source>
</evidence>
<dbReference type="Proteomes" id="UP001596050">
    <property type="component" value="Unassembled WGS sequence"/>
</dbReference>
<dbReference type="EMBL" id="JBHSMU010000008">
    <property type="protein sequence ID" value="MFC5459713.1"/>
    <property type="molecule type" value="Genomic_DNA"/>
</dbReference>
<proteinExistence type="predicted"/>
<gene>
    <name evidence="1" type="ORF">ACFPN5_07805</name>
</gene>
<reference evidence="2" key="1">
    <citation type="journal article" date="2019" name="Int. J. Syst. Evol. Microbiol.">
        <title>The Global Catalogue of Microorganisms (GCM) 10K type strain sequencing project: providing services to taxonomists for standard genome sequencing and annotation.</title>
        <authorList>
            <consortium name="The Broad Institute Genomics Platform"/>
            <consortium name="The Broad Institute Genome Sequencing Center for Infectious Disease"/>
            <person name="Wu L."/>
            <person name="Ma J."/>
        </authorList>
    </citation>
    <scope>NUCLEOTIDE SEQUENCE [LARGE SCALE GENOMIC DNA]</scope>
    <source>
        <strain evidence="2">KACC 12649</strain>
    </source>
</reference>
<keyword evidence="2" id="KW-1185">Reference proteome</keyword>
<comment type="caution">
    <text evidence="1">The sequence shown here is derived from an EMBL/GenBank/DDBJ whole genome shotgun (WGS) entry which is preliminary data.</text>
</comment>
<organism evidence="1 2">
    <name type="scientific">Massilia niabensis</name>
    <dbReference type="NCBI Taxonomy" id="544910"/>
    <lineage>
        <taxon>Bacteria</taxon>
        <taxon>Pseudomonadati</taxon>
        <taxon>Pseudomonadota</taxon>
        <taxon>Betaproteobacteria</taxon>
        <taxon>Burkholderiales</taxon>
        <taxon>Oxalobacteraceae</taxon>
        <taxon>Telluria group</taxon>
        <taxon>Massilia</taxon>
    </lineage>
</organism>
<protein>
    <submittedName>
        <fullName evidence="1">Uncharacterized protein</fullName>
    </submittedName>
</protein>
<dbReference type="RefSeq" id="WP_379781822.1">
    <property type="nucleotide sequence ID" value="NZ_JBHSMU010000008.1"/>
</dbReference>